<dbReference type="Proteomes" id="UP000663720">
    <property type="component" value="Chromosome"/>
</dbReference>
<evidence type="ECO:0000256" key="3">
    <source>
        <dbReference type="ARBA" id="ARBA00021315"/>
    </source>
</evidence>
<dbReference type="GO" id="GO:0009432">
    <property type="term" value="P:SOS response"/>
    <property type="evidence" value="ECO:0007669"/>
    <property type="project" value="TreeGrafter"/>
</dbReference>
<comment type="similarity">
    <text evidence="2 9">Belongs to the RecN family.</text>
</comment>
<gene>
    <name evidence="12" type="primary">recN</name>
    <name evidence="12" type="ORF">dnl_12190</name>
</gene>
<comment type="function">
    <text evidence="1 9">May be involved in recombinational repair of damaged DNA.</text>
</comment>
<dbReference type="PIRSF" id="PIRSF003128">
    <property type="entry name" value="RecN"/>
    <property type="match status" value="1"/>
</dbReference>
<accession>A0A975GF76</accession>
<dbReference type="CDD" id="cd03241">
    <property type="entry name" value="ABC_RecN"/>
    <property type="match status" value="2"/>
</dbReference>
<evidence type="ECO:0000256" key="5">
    <source>
        <dbReference type="ARBA" id="ARBA00022763"/>
    </source>
</evidence>
<keyword evidence="5 9" id="KW-0227">DNA damage</keyword>
<evidence type="ECO:0000256" key="1">
    <source>
        <dbReference type="ARBA" id="ARBA00003618"/>
    </source>
</evidence>
<proteinExistence type="inferred from homology"/>
<dbReference type="PANTHER" id="PTHR11059:SF0">
    <property type="entry name" value="DNA REPAIR PROTEIN RECN"/>
    <property type="match status" value="1"/>
</dbReference>
<keyword evidence="7 9" id="KW-0234">DNA repair</keyword>
<dbReference type="NCBIfam" id="TIGR00634">
    <property type="entry name" value="recN"/>
    <property type="match status" value="1"/>
</dbReference>
<dbReference type="GO" id="GO:0006281">
    <property type="term" value="P:DNA repair"/>
    <property type="evidence" value="ECO:0007669"/>
    <property type="project" value="UniProtKB-KW"/>
</dbReference>
<keyword evidence="6" id="KW-0067">ATP-binding</keyword>
<dbReference type="EMBL" id="CP061799">
    <property type="protein sequence ID" value="QTA78972.1"/>
    <property type="molecule type" value="Genomic_DNA"/>
</dbReference>
<evidence type="ECO:0000256" key="8">
    <source>
        <dbReference type="ARBA" id="ARBA00033408"/>
    </source>
</evidence>
<dbReference type="InterPro" id="IPR004604">
    <property type="entry name" value="DNA_recomb/repair_RecN"/>
</dbReference>
<dbReference type="GO" id="GO:0005524">
    <property type="term" value="F:ATP binding"/>
    <property type="evidence" value="ECO:0007669"/>
    <property type="project" value="UniProtKB-KW"/>
</dbReference>
<keyword evidence="4" id="KW-0547">Nucleotide-binding</keyword>
<dbReference type="Gene3D" id="3.40.50.300">
    <property type="entry name" value="P-loop containing nucleotide triphosphate hydrolases"/>
    <property type="match status" value="2"/>
</dbReference>
<reference evidence="12" key="1">
    <citation type="journal article" date="2021" name="Microb. Physiol.">
        <title>Proteogenomic Insights into the Physiology of Marine, Sulfate-Reducing, Filamentous Desulfonema limicola and Desulfonema magnum.</title>
        <authorList>
            <person name="Schnaars V."/>
            <person name="Wohlbrand L."/>
            <person name="Scheve S."/>
            <person name="Hinrichs C."/>
            <person name="Reinhardt R."/>
            <person name="Rabus R."/>
        </authorList>
    </citation>
    <scope>NUCLEOTIDE SEQUENCE</scope>
    <source>
        <strain evidence="12">5ac10</strain>
    </source>
</reference>
<keyword evidence="10" id="KW-0175">Coiled coil</keyword>
<dbReference type="InterPro" id="IPR027417">
    <property type="entry name" value="P-loop_NTPase"/>
</dbReference>
<dbReference type="AlphaFoldDB" id="A0A975GF76"/>
<evidence type="ECO:0000256" key="6">
    <source>
        <dbReference type="ARBA" id="ARBA00022840"/>
    </source>
</evidence>
<evidence type="ECO:0000256" key="10">
    <source>
        <dbReference type="SAM" id="Coils"/>
    </source>
</evidence>
<evidence type="ECO:0000256" key="7">
    <source>
        <dbReference type="ARBA" id="ARBA00023204"/>
    </source>
</evidence>
<evidence type="ECO:0000256" key="4">
    <source>
        <dbReference type="ARBA" id="ARBA00022741"/>
    </source>
</evidence>
<name>A0A975GF76_9BACT</name>
<dbReference type="PANTHER" id="PTHR11059">
    <property type="entry name" value="DNA REPAIR PROTEIN RECN"/>
    <property type="match status" value="1"/>
</dbReference>
<dbReference type="GO" id="GO:0006310">
    <property type="term" value="P:DNA recombination"/>
    <property type="evidence" value="ECO:0007669"/>
    <property type="project" value="InterPro"/>
</dbReference>
<keyword evidence="13" id="KW-1185">Reference proteome</keyword>
<dbReference type="Pfam" id="PF02463">
    <property type="entry name" value="SMC_N"/>
    <property type="match status" value="1"/>
</dbReference>
<organism evidence="12 13">
    <name type="scientific">Desulfonema limicola</name>
    <dbReference type="NCBI Taxonomy" id="45656"/>
    <lineage>
        <taxon>Bacteria</taxon>
        <taxon>Pseudomonadati</taxon>
        <taxon>Thermodesulfobacteriota</taxon>
        <taxon>Desulfobacteria</taxon>
        <taxon>Desulfobacterales</taxon>
        <taxon>Desulfococcaceae</taxon>
        <taxon>Desulfonema</taxon>
    </lineage>
</organism>
<dbReference type="GO" id="GO:0043590">
    <property type="term" value="C:bacterial nucleoid"/>
    <property type="evidence" value="ECO:0007669"/>
    <property type="project" value="TreeGrafter"/>
</dbReference>
<feature type="coiled-coil region" evidence="10">
    <location>
        <begin position="335"/>
        <end position="362"/>
    </location>
</feature>
<dbReference type="RefSeq" id="WP_207690774.1">
    <property type="nucleotide sequence ID" value="NZ_CP061799.1"/>
</dbReference>
<feature type="domain" description="RecF/RecN/SMC N-terminal" evidence="11">
    <location>
        <begin position="2"/>
        <end position="520"/>
    </location>
</feature>
<protein>
    <recommendedName>
        <fullName evidence="3 9">DNA repair protein RecN</fullName>
    </recommendedName>
    <alternativeName>
        <fullName evidence="8 9">Recombination protein N</fullName>
    </alternativeName>
</protein>
<evidence type="ECO:0000313" key="13">
    <source>
        <dbReference type="Proteomes" id="UP000663720"/>
    </source>
</evidence>
<evidence type="ECO:0000259" key="11">
    <source>
        <dbReference type="Pfam" id="PF02463"/>
    </source>
</evidence>
<dbReference type="FunFam" id="3.40.50.300:FF:000356">
    <property type="entry name" value="DNA repair protein RecN"/>
    <property type="match status" value="1"/>
</dbReference>
<evidence type="ECO:0000256" key="9">
    <source>
        <dbReference type="PIRNR" id="PIRNR003128"/>
    </source>
</evidence>
<evidence type="ECO:0000256" key="2">
    <source>
        <dbReference type="ARBA" id="ARBA00009441"/>
    </source>
</evidence>
<sequence length="565" mass="62531">MLQDLSIKNFAIIDDLQISFPKGFSILSGETGAGKSIIINAVNLLLGSRVTSGFIRTGAETAELEAFFNISPDSRAALILKENDIDPSEGLLVRRIIAQNNRHKIYINNRLSTSTLLNAVTADMASISGQRAHQGLLDENQHLLILDQFGKLMPLREKTGRIYQDIQPLIQKLNRLNNAKERQAEQIELLEFQKNEILEADIKEKEDAELEKELVLLKNGETLYTAVHSGLEELYNAQNAIVERLTEVKKRLEKACQIDPELDPQVEGLADTTFRIEDIADNLRAYLGNIQIDEKRLAVIADRLHDLQKLKRKYGGSLEAVNAHLKSIKKQLAGFENISDEIAQTEEKLAEQCRKLAEIAVQLSEKRRQTGIRLAKKVEKELEDVKMSNTRFEVSLKQIPASESASPFLVVNGGSISETGIDRASFIIAPNIGEDLKPLTAIASGGELSRVVLALKVILAETESVETIIFDEVDAGIGGSVAEVVGQKIAGLGAFHQVLCITHLAQIAKFGHTHFRISKQVVNGRTITSITQLDREARIKEIARMLGGVKMTQATLDHASEMLFE</sequence>
<evidence type="ECO:0000313" key="12">
    <source>
        <dbReference type="EMBL" id="QTA78972.1"/>
    </source>
</evidence>
<dbReference type="InterPro" id="IPR003395">
    <property type="entry name" value="RecF/RecN/SMC_N"/>
</dbReference>
<dbReference type="SUPFAM" id="SSF52540">
    <property type="entry name" value="P-loop containing nucleoside triphosphate hydrolases"/>
    <property type="match status" value="2"/>
</dbReference>
<dbReference type="KEGG" id="dli:dnl_12190"/>